<reference evidence="1" key="2">
    <citation type="journal article" date="2023" name="IMA Fungus">
        <title>Comparative genomic study of the Penicillium genus elucidates a diverse pangenome and 15 lateral gene transfer events.</title>
        <authorList>
            <person name="Petersen C."/>
            <person name="Sorensen T."/>
            <person name="Nielsen M.R."/>
            <person name="Sondergaard T.E."/>
            <person name="Sorensen J.L."/>
            <person name="Fitzpatrick D.A."/>
            <person name="Frisvad J.C."/>
            <person name="Nielsen K.L."/>
        </authorList>
    </citation>
    <scope>NUCLEOTIDE SEQUENCE</scope>
    <source>
        <strain evidence="1">IBT 21917</strain>
    </source>
</reference>
<proteinExistence type="predicted"/>
<dbReference type="EMBL" id="JAPQKO010000002">
    <property type="protein sequence ID" value="KAJ5178823.1"/>
    <property type="molecule type" value="Genomic_DNA"/>
</dbReference>
<dbReference type="Proteomes" id="UP001146351">
    <property type="component" value="Unassembled WGS sequence"/>
</dbReference>
<organism evidence="1 2">
    <name type="scientific">Penicillium capsulatum</name>
    <dbReference type="NCBI Taxonomy" id="69766"/>
    <lineage>
        <taxon>Eukaryota</taxon>
        <taxon>Fungi</taxon>
        <taxon>Dikarya</taxon>
        <taxon>Ascomycota</taxon>
        <taxon>Pezizomycotina</taxon>
        <taxon>Eurotiomycetes</taxon>
        <taxon>Eurotiomycetidae</taxon>
        <taxon>Eurotiales</taxon>
        <taxon>Aspergillaceae</taxon>
        <taxon>Penicillium</taxon>
    </lineage>
</organism>
<gene>
    <name evidence="1" type="ORF">N7492_002033</name>
</gene>
<evidence type="ECO:0000313" key="2">
    <source>
        <dbReference type="Proteomes" id="UP001146351"/>
    </source>
</evidence>
<protein>
    <submittedName>
        <fullName evidence="1">Uncharacterized protein</fullName>
    </submittedName>
</protein>
<reference evidence="1" key="1">
    <citation type="submission" date="2022-11" db="EMBL/GenBank/DDBJ databases">
        <authorList>
            <person name="Petersen C."/>
        </authorList>
    </citation>
    <scope>NUCLEOTIDE SEQUENCE</scope>
    <source>
        <strain evidence="1">IBT 21917</strain>
    </source>
</reference>
<accession>A0A9W9LUR1</accession>
<sequence length="262" mass="29178">MVLLIQTTAGIIMCNISRDLLKVMNDAWLKPRNHEKEKVEAVEAGKRAQSDFLNYFIRGPTGQLPSVLNEAEQAVQKYLDSLGRSRNDCDLSFEIFATQLWAEVLNQNLGQISGQEVSKIPLYGLPYGTPPTGNNISPGWTCAVWQQPPVIPSTPGIKLKSQVQIFLGRTGNRPEVKDNNLKVGEVATLSLTDFASVEMFYDAAGEIEKHQLLFFSGSINLHLKHQVLRPLVLWQTARVAILKLAIGRHCIDPFIPSIDVLF</sequence>
<keyword evidence="2" id="KW-1185">Reference proteome</keyword>
<name>A0A9W9LUR1_9EURO</name>
<comment type="caution">
    <text evidence="1">The sequence shown here is derived from an EMBL/GenBank/DDBJ whole genome shotgun (WGS) entry which is preliminary data.</text>
</comment>
<evidence type="ECO:0000313" key="1">
    <source>
        <dbReference type="EMBL" id="KAJ5178823.1"/>
    </source>
</evidence>
<dbReference type="AlphaFoldDB" id="A0A9W9LUR1"/>